<comment type="caution">
    <text evidence="2">The sequence shown here is derived from an EMBL/GenBank/DDBJ whole genome shotgun (WGS) entry which is preliminary data.</text>
</comment>
<evidence type="ECO:0000313" key="2">
    <source>
        <dbReference type="EMBL" id="KKN47374.1"/>
    </source>
</evidence>
<feature type="coiled-coil region" evidence="1">
    <location>
        <begin position="14"/>
        <end position="41"/>
    </location>
</feature>
<protein>
    <recommendedName>
        <fullName evidence="3">Polymerase nucleotidyl transferase domain-containing protein</fullName>
    </recommendedName>
</protein>
<gene>
    <name evidence="2" type="ORF">LCGC14_0663670</name>
</gene>
<proteinExistence type="predicted"/>
<dbReference type="EMBL" id="LAZR01001280">
    <property type="protein sequence ID" value="KKN47374.1"/>
    <property type="molecule type" value="Genomic_DNA"/>
</dbReference>
<accession>A0A0F9QY09</accession>
<organism evidence="2">
    <name type="scientific">marine sediment metagenome</name>
    <dbReference type="NCBI Taxonomy" id="412755"/>
    <lineage>
        <taxon>unclassified sequences</taxon>
        <taxon>metagenomes</taxon>
        <taxon>ecological metagenomes</taxon>
    </lineage>
</organism>
<dbReference type="SUPFAM" id="SSF81301">
    <property type="entry name" value="Nucleotidyltransferase"/>
    <property type="match status" value="1"/>
</dbReference>
<reference evidence="2" key="1">
    <citation type="journal article" date="2015" name="Nature">
        <title>Complex archaea that bridge the gap between prokaryotes and eukaryotes.</title>
        <authorList>
            <person name="Spang A."/>
            <person name="Saw J.H."/>
            <person name="Jorgensen S.L."/>
            <person name="Zaremba-Niedzwiedzka K."/>
            <person name="Martijn J."/>
            <person name="Lind A.E."/>
            <person name="van Eijk R."/>
            <person name="Schleper C."/>
            <person name="Guy L."/>
            <person name="Ettema T.J."/>
        </authorList>
    </citation>
    <scope>NUCLEOTIDE SEQUENCE</scope>
</reference>
<dbReference type="Gene3D" id="3.30.460.10">
    <property type="entry name" value="Beta Polymerase, domain 2"/>
    <property type="match status" value="1"/>
</dbReference>
<dbReference type="AlphaFoldDB" id="A0A0F9QY09"/>
<sequence length="75" mass="8906">MSNENYLRNILYDQNLTHNQIENLRNLRNRIEQQLKDGFKDSPRIYYGGSYKKKTMISASYDLDIILGIRCTIYA</sequence>
<dbReference type="InterPro" id="IPR043519">
    <property type="entry name" value="NT_sf"/>
</dbReference>
<evidence type="ECO:0008006" key="3">
    <source>
        <dbReference type="Google" id="ProtNLM"/>
    </source>
</evidence>
<evidence type="ECO:0000256" key="1">
    <source>
        <dbReference type="SAM" id="Coils"/>
    </source>
</evidence>
<keyword evidence="1" id="KW-0175">Coiled coil</keyword>
<name>A0A0F9QY09_9ZZZZ</name>